<gene>
    <name evidence="2" type="ORF">K444DRAFT_663796</name>
</gene>
<feature type="chain" id="PRO_5014458490" evidence="1">
    <location>
        <begin position="20"/>
        <end position="216"/>
    </location>
</feature>
<protein>
    <submittedName>
        <fullName evidence="2">Uncharacterized protein</fullName>
    </submittedName>
</protein>
<dbReference type="InParanoid" id="A0A2J6T8L5"/>
<sequence>MRFTNVLVALGSVAGVISTFQGVNVRNGIDVVDDNAHNATATTLVPVQLNARAKTRNKKTRRTLEKFQKSKTNDAFELDENQWVTSVKVKSKDKVSAVQLTGCTAVFFWDVNNIPSAWHIFCGNEATDGKSAAEAEEDMGLHPVSVTIVAEKQGNYDELEKAIKAVLPDLENAFEPIIYNMKDLNGDQAFRYDAIAGTKEVTQTKEKRIKKQPQRF</sequence>
<evidence type="ECO:0000313" key="2">
    <source>
        <dbReference type="EMBL" id="PMD59364.1"/>
    </source>
</evidence>
<dbReference type="EMBL" id="KZ613816">
    <property type="protein sequence ID" value="PMD59364.1"/>
    <property type="molecule type" value="Genomic_DNA"/>
</dbReference>
<dbReference type="RefSeq" id="XP_024736268.1">
    <property type="nucleotide sequence ID" value="XM_024886879.1"/>
</dbReference>
<feature type="signal peptide" evidence="1">
    <location>
        <begin position="1"/>
        <end position="19"/>
    </location>
</feature>
<organism evidence="2 3">
    <name type="scientific">Hyaloscypha bicolor E</name>
    <dbReference type="NCBI Taxonomy" id="1095630"/>
    <lineage>
        <taxon>Eukaryota</taxon>
        <taxon>Fungi</taxon>
        <taxon>Dikarya</taxon>
        <taxon>Ascomycota</taxon>
        <taxon>Pezizomycotina</taxon>
        <taxon>Leotiomycetes</taxon>
        <taxon>Helotiales</taxon>
        <taxon>Hyaloscyphaceae</taxon>
        <taxon>Hyaloscypha</taxon>
        <taxon>Hyaloscypha bicolor</taxon>
    </lineage>
</organism>
<proteinExistence type="predicted"/>
<accession>A0A2J6T8L5</accession>
<evidence type="ECO:0000256" key="1">
    <source>
        <dbReference type="SAM" id="SignalP"/>
    </source>
</evidence>
<reference evidence="2 3" key="1">
    <citation type="submission" date="2016-04" db="EMBL/GenBank/DDBJ databases">
        <title>A degradative enzymes factory behind the ericoid mycorrhizal symbiosis.</title>
        <authorList>
            <consortium name="DOE Joint Genome Institute"/>
            <person name="Martino E."/>
            <person name="Morin E."/>
            <person name="Grelet G."/>
            <person name="Kuo A."/>
            <person name="Kohler A."/>
            <person name="Daghino S."/>
            <person name="Barry K."/>
            <person name="Choi C."/>
            <person name="Cichocki N."/>
            <person name="Clum A."/>
            <person name="Copeland A."/>
            <person name="Hainaut M."/>
            <person name="Haridas S."/>
            <person name="Labutti K."/>
            <person name="Lindquist E."/>
            <person name="Lipzen A."/>
            <person name="Khouja H.-R."/>
            <person name="Murat C."/>
            <person name="Ohm R."/>
            <person name="Olson A."/>
            <person name="Spatafora J."/>
            <person name="Veneault-Fourrey C."/>
            <person name="Henrissat B."/>
            <person name="Grigoriev I."/>
            <person name="Martin F."/>
            <person name="Perotto S."/>
        </authorList>
    </citation>
    <scope>NUCLEOTIDE SEQUENCE [LARGE SCALE GENOMIC DNA]</scope>
    <source>
        <strain evidence="2 3">E</strain>
    </source>
</reference>
<evidence type="ECO:0000313" key="3">
    <source>
        <dbReference type="Proteomes" id="UP000235371"/>
    </source>
</evidence>
<dbReference type="OrthoDB" id="3801011at2759"/>
<dbReference type="GeneID" id="36594956"/>
<name>A0A2J6T8L5_9HELO</name>
<keyword evidence="3" id="KW-1185">Reference proteome</keyword>
<dbReference type="AlphaFoldDB" id="A0A2J6T8L5"/>
<keyword evidence="1" id="KW-0732">Signal</keyword>
<dbReference type="Proteomes" id="UP000235371">
    <property type="component" value="Unassembled WGS sequence"/>
</dbReference>